<dbReference type="OrthoDB" id="1029065at2"/>
<evidence type="ECO:0000256" key="1">
    <source>
        <dbReference type="SAM" id="Phobius"/>
    </source>
</evidence>
<evidence type="ECO:0000313" key="3">
    <source>
        <dbReference type="Proteomes" id="UP000294850"/>
    </source>
</evidence>
<keyword evidence="1" id="KW-0812">Transmembrane</keyword>
<evidence type="ECO:0000313" key="2">
    <source>
        <dbReference type="EMBL" id="TDE09849.1"/>
    </source>
</evidence>
<protein>
    <submittedName>
        <fullName evidence="2">DUF4134 domain-containing protein</fullName>
    </submittedName>
</protein>
<dbReference type="InterPro" id="IPR025408">
    <property type="entry name" value="DUF4134"/>
</dbReference>
<keyword evidence="3" id="KW-1185">Reference proteome</keyword>
<dbReference type="AlphaFoldDB" id="A0A4R5D8G2"/>
<reference evidence="2 3" key="1">
    <citation type="submission" date="2019-03" db="EMBL/GenBank/DDBJ databases">
        <title>Dyadobacter AR-3-6 sp. nov., isolated from arctic soil.</title>
        <authorList>
            <person name="Chaudhary D.K."/>
        </authorList>
    </citation>
    <scope>NUCLEOTIDE SEQUENCE [LARGE SCALE GENOMIC DNA]</scope>
    <source>
        <strain evidence="2 3">AR-3-6</strain>
    </source>
</reference>
<dbReference type="Pfam" id="PF13572">
    <property type="entry name" value="DUF4134"/>
    <property type="match status" value="1"/>
</dbReference>
<dbReference type="EMBL" id="SMFL01000018">
    <property type="protein sequence ID" value="TDE09849.1"/>
    <property type="molecule type" value="Genomic_DNA"/>
</dbReference>
<comment type="caution">
    <text evidence="2">The sequence shown here is derived from an EMBL/GenBank/DDBJ whole genome shotgun (WGS) entry which is preliminary data.</text>
</comment>
<feature type="transmembrane region" description="Helical" evidence="1">
    <location>
        <begin position="40"/>
        <end position="59"/>
    </location>
</feature>
<organism evidence="2 3">
    <name type="scientific">Dyadobacter psychrotolerans</name>
    <dbReference type="NCBI Taxonomy" id="2541721"/>
    <lineage>
        <taxon>Bacteria</taxon>
        <taxon>Pseudomonadati</taxon>
        <taxon>Bacteroidota</taxon>
        <taxon>Cytophagia</taxon>
        <taxon>Cytophagales</taxon>
        <taxon>Spirosomataceae</taxon>
        <taxon>Dyadobacter</taxon>
    </lineage>
</organism>
<gene>
    <name evidence="2" type="ORF">E0F88_29890</name>
</gene>
<accession>A0A4R5D8G2</accession>
<keyword evidence="1" id="KW-0472">Membrane</keyword>
<sequence>MILVGMGSVLAQGNKGIQAGAAAISQATADLQLYFEPVTALIYVIAALVGIFGGFRVYSKIQNGDQDAQKHAIGWVGAFLFLLAIAAVLESVFFT</sequence>
<name>A0A4R5D8G2_9BACT</name>
<feature type="transmembrane region" description="Helical" evidence="1">
    <location>
        <begin position="71"/>
        <end position="94"/>
    </location>
</feature>
<proteinExistence type="predicted"/>
<keyword evidence="1" id="KW-1133">Transmembrane helix</keyword>
<dbReference type="Proteomes" id="UP000294850">
    <property type="component" value="Unassembled WGS sequence"/>
</dbReference>